<evidence type="ECO:0000256" key="2">
    <source>
        <dbReference type="ARBA" id="ARBA00004798"/>
    </source>
</evidence>
<dbReference type="EMBL" id="JAZHXJ010000118">
    <property type="protein sequence ID" value="KAL1873626.1"/>
    <property type="molecule type" value="Genomic_DNA"/>
</dbReference>
<dbReference type="SUPFAM" id="SSF53254">
    <property type="entry name" value="Phosphoglycerate mutase-like"/>
    <property type="match status" value="1"/>
</dbReference>
<evidence type="ECO:0000256" key="3">
    <source>
        <dbReference type="ARBA" id="ARBA00006717"/>
    </source>
</evidence>
<evidence type="ECO:0000256" key="4">
    <source>
        <dbReference type="ARBA" id="ARBA00023152"/>
    </source>
</evidence>
<dbReference type="PROSITE" id="PS00175">
    <property type="entry name" value="PG_MUTASE"/>
    <property type="match status" value="1"/>
</dbReference>
<keyword evidence="9" id="KW-1185">Reference proteome</keyword>
<evidence type="ECO:0000256" key="7">
    <source>
        <dbReference type="SAM" id="MobiDB-lite"/>
    </source>
</evidence>
<feature type="compositionally biased region" description="Basic and acidic residues" evidence="7">
    <location>
        <begin position="125"/>
        <end position="141"/>
    </location>
</feature>
<organism evidence="8 9">
    <name type="scientific">Phialemonium thermophilum</name>
    <dbReference type="NCBI Taxonomy" id="223376"/>
    <lineage>
        <taxon>Eukaryota</taxon>
        <taxon>Fungi</taxon>
        <taxon>Dikarya</taxon>
        <taxon>Ascomycota</taxon>
        <taxon>Pezizomycotina</taxon>
        <taxon>Sordariomycetes</taxon>
        <taxon>Sordariomycetidae</taxon>
        <taxon>Cephalothecales</taxon>
        <taxon>Cephalothecaceae</taxon>
        <taxon>Phialemonium</taxon>
    </lineage>
</organism>
<reference evidence="8 9" key="1">
    <citation type="journal article" date="2024" name="Commun. Biol.">
        <title>Comparative genomic analysis of thermophilic fungi reveals convergent evolutionary adaptations and gene losses.</title>
        <authorList>
            <person name="Steindorff A.S."/>
            <person name="Aguilar-Pontes M.V."/>
            <person name="Robinson A.J."/>
            <person name="Andreopoulos B."/>
            <person name="LaButti K."/>
            <person name="Kuo A."/>
            <person name="Mondo S."/>
            <person name="Riley R."/>
            <person name="Otillar R."/>
            <person name="Haridas S."/>
            <person name="Lipzen A."/>
            <person name="Grimwood J."/>
            <person name="Schmutz J."/>
            <person name="Clum A."/>
            <person name="Reid I.D."/>
            <person name="Moisan M.C."/>
            <person name="Butler G."/>
            <person name="Nguyen T.T.M."/>
            <person name="Dewar K."/>
            <person name="Conant G."/>
            <person name="Drula E."/>
            <person name="Henrissat B."/>
            <person name="Hansel C."/>
            <person name="Singer S."/>
            <person name="Hutchinson M.I."/>
            <person name="de Vries R.P."/>
            <person name="Natvig D.O."/>
            <person name="Powell A.J."/>
            <person name="Tsang A."/>
            <person name="Grigoriev I.V."/>
        </authorList>
    </citation>
    <scope>NUCLEOTIDE SEQUENCE [LARGE SCALE GENOMIC DNA]</scope>
    <source>
        <strain evidence="8 9">ATCC 24622</strain>
    </source>
</reference>
<proteinExistence type="inferred from homology"/>
<name>A0ABR3XCZ9_9PEZI</name>
<evidence type="ECO:0000256" key="1">
    <source>
        <dbReference type="ARBA" id="ARBA00000380"/>
    </source>
</evidence>
<keyword evidence="5 6" id="KW-0413">Isomerase</keyword>
<comment type="catalytic activity">
    <reaction evidence="1 6">
        <text>(2R)-2-phosphoglycerate = (2R)-3-phosphoglycerate</text>
        <dbReference type="Rhea" id="RHEA:15901"/>
        <dbReference type="ChEBI" id="CHEBI:58272"/>
        <dbReference type="ChEBI" id="CHEBI:58289"/>
        <dbReference type="EC" id="5.4.2.11"/>
    </reaction>
</comment>
<feature type="region of interest" description="Disordered" evidence="7">
    <location>
        <begin position="124"/>
        <end position="143"/>
    </location>
</feature>
<dbReference type="NCBIfam" id="NF010718">
    <property type="entry name" value="PRK14120.1"/>
    <property type="match status" value="1"/>
</dbReference>
<protein>
    <recommendedName>
        <fullName evidence="6">Phosphoglycerate mutase</fullName>
        <ecNumber evidence="6">5.4.2.11</ecNumber>
    </recommendedName>
</protein>
<dbReference type="EC" id="5.4.2.11" evidence="6"/>
<dbReference type="CDD" id="cd07067">
    <property type="entry name" value="HP_PGM_like"/>
    <property type="match status" value="1"/>
</dbReference>
<dbReference type="Gene3D" id="3.40.50.1240">
    <property type="entry name" value="Phosphoglycerate mutase-like"/>
    <property type="match status" value="1"/>
</dbReference>
<dbReference type="InterPro" id="IPR001345">
    <property type="entry name" value="PG/BPGM_mutase_AS"/>
</dbReference>
<evidence type="ECO:0000256" key="5">
    <source>
        <dbReference type="ARBA" id="ARBA00023235"/>
    </source>
</evidence>
<comment type="similarity">
    <text evidence="3 6">Belongs to the phosphoglycerate mutase family. BPG-dependent PGAM subfamily.</text>
</comment>
<sequence length="236" mass="26864">MTIKLLLLRHGQSTWNEKNLFTGWVDVGLSDLGRSEAEKAGRLMAESGLLPDVLHTSVLRRAITTANIALDTADRHWIPVRRHWRLNERHYGSLQGLNKAQVAEKVGEEQVQIWRRSYSAVPPPMREEDMRAQQRDPRYDGVETPASESLETVIYRLLPYWDSDIIPDLKSGRTVLVVAHGNSLRGLIKELDQMTDDEIIKLNLPTGVPILYELDEDLRPLTRGGRKLDELAAERS</sequence>
<gene>
    <name evidence="8" type="ORF">VTK73DRAFT_813</name>
</gene>
<dbReference type="NCBIfam" id="TIGR01258">
    <property type="entry name" value="pgm_1"/>
    <property type="match status" value="1"/>
</dbReference>
<dbReference type="PANTHER" id="PTHR11931">
    <property type="entry name" value="PHOSPHOGLYCERATE MUTASE"/>
    <property type="match status" value="1"/>
</dbReference>
<accession>A0ABR3XCZ9</accession>
<comment type="caution">
    <text evidence="8">The sequence shown here is derived from an EMBL/GenBank/DDBJ whole genome shotgun (WGS) entry which is preliminary data.</text>
</comment>
<dbReference type="SMART" id="SM00855">
    <property type="entry name" value="PGAM"/>
    <property type="match status" value="1"/>
</dbReference>
<comment type="pathway">
    <text evidence="2 6">Carbohydrate degradation; glycolysis; pyruvate from D-glyceraldehyde 3-phosphate: step 3/5.</text>
</comment>
<dbReference type="InterPro" id="IPR013078">
    <property type="entry name" value="His_Pase_superF_clade-1"/>
</dbReference>
<dbReference type="Proteomes" id="UP001586593">
    <property type="component" value="Unassembled WGS sequence"/>
</dbReference>
<evidence type="ECO:0000313" key="8">
    <source>
        <dbReference type="EMBL" id="KAL1873626.1"/>
    </source>
</evidence>
<dbReference type="NCBIfam" id="NF010713">
    <property type="entry name" value="PRK14115.1"/>
    <property type="match status" value="1"/>
</dbReference>
<dbReference type="InterPro" id="IPR029033">
    <property type="entry name" value="His_PPase_superfam"/>
</dbReference>
<keyword evidence="4 6" id="KW-0324">Glycolysis</keyword>
<evidence type="ECO:0000313" key="9">
    <source>
        <dbReference type="Proteomes" id="UP001586593"/>
    </source>
</evidence>
<dbReference type="InterPro" id="IPR005952">
    <property type="entry name" value="Phosphogly_mut1"/>
</dbReference>
<dbReference type="HAMAP" id="MF_01039">
    <property type="entry name" value="PGAM_GpmA"/>
    <property type="match status" value="1"/>
</dbReference>
<dbReference type="PIRSF" id="PIRSF000709">
    <property type="entry name" value="6PFK_2-Ptase"/>
    <property type="match status" value="1"/>
</dbReference>
<evidence type="ECO:0000256" key="6">
    <source>
        <dbReference type="RuleBase" id="RU004511"/>
    </source>
</evidence>
<dbReference type="Pfam" id="PF00300">
    <property type="entry name" value="His_Phos_1"/>
    <property type="match status" value="1"/>
</dbReference>